<dbReference type="PROSITE" id="PS50181">
    <property type="entry name" value="FBOX"/>
    <property type="match status" value="1"/>
</dbReference>
<dbReference type="AlphaFoldDB" id="A0A6A5ZZ24"/>
<dbReference type="EMBL" id="ML977518">
    <property type="protein sequence ID" value="KAF2124819.1"/>
    <property type="molecule type" value="Genomic_DNA"/>
</dbReference>
<feature type="compositionally biased region" description="Acidic residues" evidence="1">
    <location>
        <begin position="450"/>
        <end position="482"/>
    </location>
</feature>
<evidence type="ECO:0000313" key="4">
    <source>
        <dbReference type="Proteomes" id="UP000799771"/>
    </source>
</evidence>
<name>A0A6A5ZZ24_9PLEO</name>
<keyword evidence="4" id="KW-1185">Reference proteome</keyword>
<feature type="domain" description="F-box" evidence="2">
    <location>
        <begin position="1"/>
        <end position="50"/>
    </location>
</feature>
<dbReference type="InterPro" id="IPR001810">
    <property type="entry name" value="F-box_dom"/>
</dbReference>
<dbReference type="Pfam" id="PF00646">
    <property type="entry name" value="F-box"/>
    <property type="match status" value="1"/>
</dbReference>
<feature type="region of interest" description="Disordered" evidence="1">
    <location>
        <begin position="445"/>
        <end position="482"/>
    </location>
</feature>
<dbReference type="InterPro" id="IPR036047">
    <property type="entry name" value="F-box-like_dom_sf"/>
</dbReference>
<evidence type="ECO:0000259" key="2">
    <source>
        <dbReference type="PROSITE" id="PS50181"/>
    </source>
</evidence>
<evidence type="ECO:0000256" key="1">
    <source>
        <dbReference type="SAM" id="MobiDB-lite"/>
    </source>
</evidence>
<reference evidence="3" key="1">
    <citation type="journal article" date="2020" name="Stud. Mycol.">
        <title>101 Dothideomycetes genomes: a test case for predicting lifestyles and emergence of pathogens.</title>
        <authorList>
            <person name="Haridas S."/>
            <person name="Albert R."/>
            <person name="Binder M."/>
            <person name="Bloem J."/>
            <person name="Labutti K."/>
            <person name="Salamov A."/>
            <person name="Andreopoulos B."/>
            <person name="Baker S."/>
            <person name="Barry K."/>
            <person name="Bills G."/>
            <person name="Bluhm B."/>
            <person name="Cannon C."/>
            <person name="Castanera R."/>
            <person name="Culley D."/>
            <person name="Daum C."/>
            <person name="Ezra D."/>
            <person name="Gonzalez J."/>
            <person name="Henrissat B."/>
            <person name="Kuo A."/>
            <person name="Liang C."/>
            <person name="Lipzen A."/>
            <person name="Lutzoni F."/>
            <person name="Magnuson J."/>
            <person name="Mondo S."/>
            <person name="Nolan M."/>
            <person name="Ohm R."/>
            <person name="Pangilinan J."/>
            <person name="Park H.-J."/>
            <person name="Ramirez L."/>
            <person name="Alfaro M."/>
            <person name="Sun H."/>
            <person name="Tritt A."/>
            <person name="Yoshinaga Y."/>
            <person name="Zwiers L.-H."/>
            <person name="Turgeon B."/>
            <person name="Goodwin S."/>
            <person name="Spatafora J."/>
            <person name="Crous P."/>
            <person name="Grigoriev I."/>
        </authorList>
    </citation>
    <scope>NUCLEOTIDE SEQUENCE</scope>
    <source>
        <strain evidence="3">CBS 119687</strain>
    </source>
</reference>
<dbReference type="SUPFAM" id="SSF81383">
    <property type="entry name" value="F-box domain"/>
    <property type="match status" value="1"/>
</dbReference>
<evidence type="ECO:0000313" key="3">
    <source>
        <dbReference type="EMBL" id="KAF2124819.1"/>
    </source>
</evidence>
<dbReference type="RefSeq" id="XP_033519212.1">
    <property type="nucleotide sequence ID" value="XM_033662027.1"/>
</dbReference>
<dbReference type="OrthoDB" id="5279008at2759"/>
<dbReference type="CDD" id="cd09917">
    <property type="entry name" value="F-box_SF"/>
    <property type="match status" value="1"/>
</dbReference>
<organism evidence="3 4">
    <name type="scientific">Dothidotthia symphoricarpi CBS 119687</name>
    <dbReference type="NCBI Taxonomy" id="1392245"/>
    <lineage>
        <taxon>Eukaryota</taxon>
        <taxon>Fungi</taxon>
        <taxon>Dikarya</taxon>
        <taxon>Ascomycota</taxon>
        <taxon>Pezizomycotina</taxon>
        <taxon>Dothideomycetes</taxon>
        <taxon>Pleosporomycetidae</taxon>
        <taxon>Pleosporales</taxon>
        <taxon>Dothidotthiaceae</taxon>
        <taxon>Dothidotthia</taxon>
    </lineage>
</organism>
<gene>
    <name evidence="3" type="ORF">P153DRAFT_128465</name>
</gene>
<dbReference type="Proteomes" id="UP000799771">
    <property type="component" value="Unassembled WGS sequence"/>
</dbReference>
<accession>A0A6A5ZZ24</accession>
<dbReference type="GeneID" id="54402459"/>
<proteinExistence type="predicted"/>
<protein>
    <recommendedName>
        <fullName evidence="2">F-box domain-containing protein</fullName>
    </recommendedName>
</protein>
<sequence>METLLTIPLELLVSISSFLSTPDLGSLRLTCKHVEKSLYEWFSKEFFTKKQFMLTQPSLQALVDISRHAGFSQKLTHVILATNVYDEIPLQFRDEAAGAAYIEGYADQKALMSSGADREMLTEAFRNLENLHTVGIRDFNSESRTRDGVKASWSSWGAPTVRAETGIDMSFSFRGPFTPDNESRFVSHMFSTLVYALGRAHRTTPQIEVLLRRNGLPDSSFHIPAFFSSTITPVLQNLDALLLNLDLASRRLHTYSNGIPMEDRPGRSLRKFLSFTPNLTHLRLNFHKHQFVNTEDFLQWLSEPMPAAASGLTLDTLRPAPIALPLLKQLEFGQLNVVPDTLLAVIAKFAPTLTDLSLWRTSLSAPGVPYSDKPNLWFHVIRKLVKIPHLELTHLKVGMLSQDQHLHVNFSVDGSKESQLKVREYSGKKMESFLKELAVSVVVQWPVDPPSDDGNSDEDEEMDDDDNDDGDDVTDGDGDYEE</sequence>